<evidence type="ECO:0000313" key="2">
    <source>
        <dbReference type="Ensembl" id="ENSCPGP00000010194.1"/>
    </source>
</evidence>
<reference evidence="2" key="1">
    <citation type="submission" date="2025-08" db="UniProtKB">
        <authorList>
            <consortium name="Ensembl"/>
        </authorList>
    </citation>
    <scope>IDENTIFICATION</scope>
</reference>
<keyword evidence="3" id="KW-1185">Reference proteome</keyword>
<protein>
    <submittedName>
        <fullName evidence="2">Uncharacterized protein</fullName>
    </submittedName>
</protein>
<name>A0A8C3JMC4_9CHAR</name>
<feature type="compositionally biased region" description="Low complexity" evidence="1">
    <location>
        <begin position="113"/>
        <end position="128"/>
    </location>
</feature>
<organism evidence="2 3">
    <name type="scientific">Calidris pygmaea</name>
    <name type="common">Spoon-billed sandpiper</name>
    <dbReference type="NCBI Taxonomy" id="425635"/>
    <lineage>
        <taxon>Eukaryota</taxon>
        <taxon>Metazoa</taxon>
        <taxon>Chordata</taxon>
        <taxon>Craniata</taxon>
        <taxon>Vertebrata</taxon>
        <taxon>Euteleostomi</taxon>
        <taxon>Archelosauria</taxon>
        <taxon>Archosauria</taxon>
        <taxon>Dinosauria</taxon>
        <taxon>Saurischia</taxon>
        <taxon>Theropoda</taxon>
        <taxon>Coelurosauria</taxon>
        <taxon>Aves</taxon>
        <taxon>Neognathae</taxon>
        <taxon>Neoaves</taxon>
        <taxon>Charadriiformes</taxon>
        <taxon>Scolopacidae</taxon>
        <taxon>Calidris</taxon>
    </lineage>
</organism>
<feature type="compositionally biased region" description="Gly residues" evidence="1">
    <location>
        <begin position="41"/>
        <end position="54"/>
    </location>
</feature>
<proteinExistence type="predicted"/>
<reference evidence="2" key="2">
    <citation type="submission" date="2025-09" db="UniProtKB">
        <authorList>
            <consortium name="Ensembl"/>
        </authorList>
    </citation>
    <scope>IDENTIFICATION</scope>
</reference>
<dbReference type="Proteomes" id="UP000694419">
    <property type="component" value="Unplaced"/>
</dbReference>
<dbReference type="Ensembl" id="ENSCPGT00000011191.1">
    <property type="protein sequence ID" value="ENSCPGP00000010194.1"/>
    <property type="gene ID" value="ENSCPGG00000007260.1"/>
</dbReference>
<accession>A0A8C3JMC4</accession>
<feature type="region of interest" description="Disordered" evidence="1">
    <location>
        <begin position="31"/>
        <end position="143"/>
    </location>
</feature>
<sequence length="143" mass="14534">APAPLEQLVPEAAPEALDLLRRFLRYPSGQRIRAHQVGTPKHGGGTPKPGGGPRRGALWGGPQKPGGDPKSQGGPQKSGGTQEFGETPPSGLIWLPATRGQPLGEEGLCGGDPKNQGGTPKPGGTPQNVRGDPGVWGTPPPVG</sequence>
<evidence type="ECO:0000313" key="3">
    <source>
        <dbReference type="Proteomes" id="UP000694419"/>
    </source>
</evidence>
<dbReference type="AlphaFoldDB" id="A0A8C3JMC4"/>
<evidence type="ECO:0000256" key="1">
    <source>
        <dbReference type="SAM" id="MobiDB-lite"/>
    </source>
</evidence>